<dbReference type="InterPro" id="IPR036249">
    <property type="entry name" value="Thioredoxin-like_sf"/>
</dbReference>
<evidence type="ECO:0000256" key="4">
    <source>
        <dbReference type="ARBA" id="ARBA00022982"/>
    </source>
</evidence>
<sequence>MNVQTFTKENFEKEVLHSQKTVLVDFWAPWCGPCRMVGPIIDEVAGEVGERVKVGKVNVDDEPELAARYGVMSIPTLLVLRDGKVVKNAVGAQSKAQIMDMLS</sequence>
<feature type="disulfide bond" description="Redox-active" evidence="10">
    <location>
        <begin position="31"/>
        <end position="34"/>
    </location>
</feature>
<evidence type="ECO:0000256" key="5">
    <source>
        <dbReference type="ARBA" id="ARBA00023157"/>
    </source>
</evidence>
<dbReference type="PIRSF" id="PIRSF000077">
    <property type="entry name" value="Thioredoxin"/>
    <property type="match status" value="1"/>
</dbReference>
<proteinExistence type="inferred from homology"/>
<evidence type="ECO:0000256" key="7">
    <source>
        <dbReference type="NCBIfam" id="TIGR01068"/>
    </source>
</evidence>
<dbReference type="InterPro" id="IPR017937">
    <property type="entry name" value="Thioredoxin_CS"/>
</dbReference>
<keyword evidence="6 10" id="KW-0676">Redox-active center</keyword>
<keyword evidence="4" id="KW-0249">Electron transport</keyword>
<reference evidence="12" key="1">
    <citation type="submission" date="2020-08" db="EMBL/GenBank/DDBJ databases">
        <title>Genome public.</title>
        <authorList>
            <person name="Liu C."/>
            <person name="Sun Q."/>
        </authorList>
    </citation>
    <scope>NUCLEOTIDE SEQUENCE</scope>
    <source>
        <strain evidence="12">NSJ-54</strain>
    </source>
</reference>
<protein>
    <recommendedName>
        <fullName evidence="2 7">Thioredoxin</fullName>
    </recommendedName>
</protein>
<dbReference type="PANTHER" id="PTHR45663:SF11">
    <property type="entry name" value="GEO12009P1"/>
    <property type="match status" value="1"/>
</dbReference>
<dbReference type="Pfam" id="PF00085">
    <property type="entry name" value="Thioredoxin"/>
    <property type="match status" value="1"/>
</dbReference>
<dbReference type="RefSeq" id="WP_262397305.1">
    <property type="nucleotide sequence ID" value="NZ_JACRTC010000002.1"/>
</dbReference>
<evidence type="ECO:0000256" key="8">
    <source>
        <dbReference type="PIRNR" id="PIRNR000077"/>
    </source>
</evidence>
<organism evidence="12 13">
    <name type="scientific">Zongyangia hominis</name>
    <dbReference type="NCBI Taxonomy" id="2763677"/>
    <lineage>
        <taxon>Bacteria</taxon>
        <taxon>Bacillati</taxon>
        <taxon>Bacillota</taxon>
        <taxon>Clostridia</taxon>
        <taxon>Eubacteriales</taxon>
        <taxon>Oscillospiraceae</taxon>
        <taxon>Zongyangia</taxon>
    </lineage>
</organism>
<dbReference type="PROSITE" id="PS51352">
    <property type="entry name" value="THIOREDOXIN_2"/>
    <property type="match status" value="1"/>
</dbReference>
<dbReference type="PRINTS" id="PR00421">
    <property type="entry name" value="THIOREDOXIN"/>
</dbReference>
<dbReference type="PROSITE" id="PS00194">
    <property type="entry name" value="THIOREDOXIN_1"/>
    <property type="match status" value="1"/>
</dbReference>
<dbReference type="PANTHER" id="PTHR45663">
    <property type="entry name" value="GEO12009P1"/>
    <property type="match status" value="1"/>
</dbReference>
<evidence type="ECO:0000256" key="6">
    <source>
        <dbReference type="ARBA" id="ARBA00023284"/>
    </source>
</evidence>
<dbReference type="GO" id="GO:0045454">
    <property type="term" value="P:cell redox homeostasis"/>
    <property type="evidence" value="ECO:0007669"/>
    <property type="project" value="TreeGrafter"/>
</dbReference>
<dbReference type="EMBL" id="JACRTC010000002">
    <property type="protein sequence ID" value="MBC8570218.1"/>
    <property type="molecule type" value="Genomic_DNA"/>
</dbReference>
<gene>
    <name evidence="12" type="primary">trxA</name>
    <name evidence="12" type="ORF">H8709_05185</name>
</gene>
<evidence type="ECO:0000313" key="13">
    <source>
        <dbReference type="Proteomes" id="UP000660861"/>
    </source>
</evidence>
<feature type="site" description="Contributes to redox potential value" evidence="9">
    <location>
        <position position="32"/>
    </location>
</feature>
<dbReference type="AlphaFoldDB" id="A0A926EBW3"/>
<dbReference type="InterPro" id="IPR013766">
    <property type="entry name" value="Thioredoxin_domain"/>
</dbReference>
<evidence type="ECO:0000259" key="11">
    <source>
        <dbReference type="PROSITE" id="PS51352"/>
    </source>
</evidence>
<keyword evidence="13" id="KW-1185">Reference proteome</keyword>
<comment type="similarity">
    <text evidence="1 8">Belongs to the thioredoxin family.</text>
</comment>
<keyword evidence="3" id="KW-0813">Transport</keyword>
<evidence type="ECO:0000256" key="2">
    <source>
        <dbReference type="ARBA" id="ARBA00020570"/>
    </source>
</evidence>
<accession>A0A926EBW3</accession>
<evidence type="ECO:0000256" key="1">
    <source>
        <dbReference type="ARBA" id="ARBA00008987"/>
    </source>
</evidence>
<feature type="site" description="Deprotonates C-terminal active site Cys" evidence="9">
    <location>
        <position position="25"/>
    </location>
</feature>
<dbReference type="GO" id="GO:0015035">
    <property type="term" value="F:protein-disulfide reductase activity"/>
    <property type="evidence" value="ECO:0007669"/>
    <property type="project" value="UniProtKB-UniRule"/>
</dbReference>
<evidence type="ECO:0000256" key="9">
    <source>
        <dbReference type="PIRSR" id="PIRSR000077-1"/>
    </source>
</evidence>
<feature type="active site" description="Nucleophile" evidence="9">
    <location>
        <position position="34"/>
    </location>
</feature>
<dbReference type="Proteomes" id="UP000660861">
    <property type="component" value="Unassembled WGS sequence"/>
</dbReference>
<feature type="active site" description="Nucleophile" evidence="9">
    <location>
        <position position="31"/>
    </location>
</feature>
<evidence type="ECO:0000256" key="10">
    <source>
        <dbReference type="PIRSR" id="PIRSR000077-4"/>
    </source>
</evidence>
<feature type="site" description="Contributes to redox potential value" evidence="9">
    <location>
        <position position="33"/>
    </location>
</feature>
<dbReference type="CDD" id="cd02947">
    <property type="entry name" value="TRX_family"/>
    <property type="match status" value="1"/>
</dbReference>
<dbReference type="InterPro" id="IPR005746">
    <property type="entry name" value="Thioredoxin"/>
</dbReference>
<keyword evidence="5 10" id="KW-1015">Disulfide bond</keyword>
<dbReference type="FunFam" id="3.40.30.10:FF:000001">
    <property type="entry name" value="Thioredoxin"/>
    <property type="match status" value="1"/>
</dbReference>
<name>A0A926EBW3_9FIRM</name>
<dbReference type="Gene3D" id="3.40.30.10">
    <property type="entry name" value="Glutaredoxin"/>
    <property type="match status" value="1"/>
</dbReference>
<dbReference type="NCBIfam" id="TIGR01068">
    <property type="entry name" value="thioredoxin"/>
    <property type="match status" value="1"/>
</dbReference>
<dbReference type="GO" id="GO:0005829">
    <property type="term" value="C:cytosol"/>
    <property type="evidence" value="ECO:0007669"/>
    <property type="project" value="TreeGrafter"/>
</dbReference>
<evidence type="ECO:0000256" key="3">
    <source>
        <dbReference type="ARBA" id="ARBA00022448"/>
    </source>
</evidence>
<dbReference type="SUPFAM" id="SSF52833">
    <property type="entry name" value="Thioredoxin-like"/>
    <property type="match status" value="1"/>
</dbReference>
<evidence type="ECO:0000313" key="12">
    <source>
        <dbReference type="EMBL" id="MBC8570218.1"/>
    </source>
</evidence>
<comment type="caution">
    <text evidence="12">The sequence shown here is derived from an EMBL/GenBank/DDBJ whole genome shotgun (WGS) entry which is preliminary data.</text>
</comment>
<feature type="domain" description="Thioredoxin" evidence="11">
    <location>
        <begin position="1"/>
        <end position="103"/>
    </location>
</feature>